<feature type="transmembrane region" description="Helical" evidence="1">
    <location>
        <begin position="60"/>
        <end position="79"/>
    </location>
</feature>
<evidence type="ECO:0000313" key="2">
    <source>
        <dbReference type="EMBL" id="PQV65489.1"/>
    </source>
</evidence>
<evidence type="ECO:0000313" key="3">
    <source>
        <dbReference type="Proteomes" id="UP000237684"/>
    </source>
</evidence>
<keyword evidence="1" id="KW-0812">Transmembrane</keyword>
<dbReference type="PROSITE" id="PS51257">
    <property type="entry name" value="PROKAR_LIPOPROTEIN"/>
    <property type="match status" value="1"/>
</dbReference>
<dbReference type="Proteomes" id="UP000237684">
    <property type="component" value="Unassembled WGS sequence"/>
</dbReference>
<feature type="transmembrane region" description="Helical" evidence="1">
    <location>
        <begin position="119"/>
        <end position="140"/>
    </location>
</feature>
<sequence>MKTVVQSRPVLWLLASLSFACLLGHFYGFWSMRFFAPCVLLPATILLAILGFRGNKETQFIIVQGALAGLFAAVVYDVFRIPFVLAGKPLFGVFPQFGQLLLFGKLNGDTSFWPQVVGWAYHFSNGAALGIMGAAMIPLSASSKVRFWGSVLWATGVEILLLVSPYYTYLGLHMPMNQFVPITLAAHLVFGAALGWYFHKKWMTNPAPISS</sequence>
<accession>A0A2S8SXK9</accession>
<reference evidence="2 3" key="1">
    <citation type="journal article" date="2018" name="Syst. Appl. Microbiol.">
        <title>Abditibacterium utsteinense sp. nov., the first cultivated member of candidate phylum FBP, isolated from ice-free Antarctic soil samples.</title>
        <authorList>
            <person name="Tahon G."/>
            <person name="Tytgat B."/>
            <person name="Lebbe L."/>
            <person name="Carlier A."/>
            <person name="Willems A."/>
        </authorList>
    </citation>
    <scope>NUCLEOTIDE SEQUENCE [LARGE SCALE GENOMIC DNA]</scope>
    <source>
        <strain evidence="2 3">LMG 29911</strain>
    </source>
</reference>
<keyword evidence="1" id="KW-1133">Transmembrane helix</keyword>
<dbReference type="InParanoid" id="A0A2S8SXK9"/>
<keyword evidence="3" id="KW-1185">Reference proteome</keyword>
<dbReference type="RefSeq" id="WP_123580231.1">
    <property type="nucleotide sequence ID" value="NZ_NIGF01000001.1"/>
</dbReference>
<comment type="caution">
    <text evidence="2">The sequence shown here is derived from an EMBL/GenBank/DDBJ whole genome shotgun (WGS) entry which is preliminary data.</text>
</comment>
<feature type="transmembrane region" description="Helical" evidence="1">
    <location>
        <begin position="179"/>
        <end position="198"/>
    </location>
</feature>
<name>A0A2S8SXK9_9BACT</name>
<feature type="transmembrane region" description="Helical" evidence="1">
    <location>
        <begin position="34"/>
        <end position="53"/>
    </location>
</feature>
<keyword evidence="1" id="KW-0472">Membrane</keyword>
<dbReference type="AlphaFoldDB" id="A0A2S8SXK9"/>
<dbReference type="OrthoDB" id="1414596at2"/>
<protein>
    <recommendedName>
        <fullName evidence="4">Energy-coupling factor transport system substrate-specific component</fullName>
    </recommendedName>
</protein>
<evidence type="ECO:0000256" key="1">
    <source>
        <dbReference type="SAM" id="Phobius"/>
    </source>
</evidence>
<feature type="transmembrane region" description="Helical" evidence="1">
    <location>
        <begin position="147"/>
        <end position="167"/>
    </location>
</feature>
<evidence type="ECO:0008006" key="4">
    <source>
        <dbReference type="Google" id="ProtNLM"/>
    </source>
</evidence>
<gene>
    <name evidence="2" type="ORF">B1R32_101231</name>
</gene>
<feature type="transmembrane region" description="Helical" evidence="1">
    <location>
        <begin position="9"/>
        <end position="28"/>
    </location>
</feature>
<organism evidence="2 3">
    <name type="scientific">Abditibacterium utsteinense</name>
    <dbReference type="NCBI Taxonomy" id="1960156"/>
    <lineage>
        <taxon>Bacteria</taxon>
        <taxon>Pseudomonadati</taxon>
        <taxon>Abditibacteriota</taxon>
        <taxon>Abditibacteriia</taxon>
        <taxon>Abditibacteriales</taxon>
        <taxon>Abditibacteriaceae</taxon>
        <taxon>Abditibacterium</taxon>
    </lineage>
</organism>
<dbReference type="EMBL" id="NIGF01000001">
    <property type="protein sequence ID" value="PQV65489.1"/>
    <property type="molecule type" value="Genomic_DNA"/>
</dbReference>
<proteinExistence type="predicted"/>